<reference evidence="2 3" key="1">
    <citation type="journal article" date="2020" name="Genome Biol. Evol.">
        <title>Comparative genomics of Sclerotiniaceae.</title>
        <authorList>
            <person name="Valero Jimenez C.A."/>
            <person name="Steentjes M."/>
            <person name="Scholten O.E."/>
            <person name="Van Kan J.A.L."/>
        </authorList>
    </citation>
    <scope>NUCLEOTIDE SEQUENCE [LARGE SCALE GENOMIC DNA]</scope>
    <source>
        <strain evidence="2 3">B1</strain>
    </source>
</reference>
<feature type="compositionally biased region" description="Pro residues" evidence="1">
    <location>
        <begin position="12"/>
        <end position="23"/>
    </location>
</feature>
<accession>A0ABQ7IR66</accession>
<evidence type="ECO:0000313" key="3">
    <source>
        <dbReference type="Proteomes" id="UP000783213"/>
    </source>
</evidence>
<feature type="region of interest" description="Disordered" evidence="1">
    <location>
        <begin position="243"/>
        <end position="303"/>
    </location>
</feature>
<feature type="compositionally biased region" description="Pro residues" evidence="1">
    <location>
        <begin position="279"/>
        <end position="295"/>
    </location>
</feature>
<feature type="compositionally biased region" description="Basic and acidic residues" evidence="1">
    <location>
        <begin position="446"/>
        <end position="457"/>
    </location>
</feature>
<evidence type="ECO:0008006" key="4">
    <source>
        <dbReference type="Google" id="ProtNLM"/>
    </source>
</evidence>
<feature type="compositionally biased region" description="Low complexity" evidence="1">
    <location>
        <begin position="60"/>
        <end position="69"/>
    </location>
</feature>
<proteinExistence type="predicted"/>
<evidence type="ECO:0000256" key="1">
    <source>
        <dbReference type="SAM" id="MobiDB-lite"/>
    </source>
</evidence>
<organism evidence="2 3">
    <name type="scientific">Botrytis deweyae</name>
    <dbReference type="NCBI Taxonomy" id="2478750"/>
    <lineage>
        <taxon>Eukaryota</taxon>
        <taxon>Fungi</taxon>
        <taxon>Dikarya</taxon>
        <taxon>Ascomycota</taxon>
        <taxon>Pezizomycotina</taxon>
        <taxon>Leotiomycetes</taxon>
        <taxon>Helotiales</taxon>
        <taxon>Sclerotiniaceae</taxon>
        <taxon>Botrytis</taxon>
    </lineage>
</organism>
<dbReference type="SUPFAM" id="SSF57756">
    <property type="entry name" value="Retrovirus zinc finger-like domains"/>
    <property type="match status" value="1"/>
</dbReference>
<feature type="compositionally biased region" description="Basic residues" evidence="1">
    <location>
        <begin position="429"/>
        <end position="445"/>
    </location>
</feature>
<feature type="compositionally biased region" description="Basic and acidic residues" evidence="1">
    <location>
        <begin position="500"/>
        <end position="509"/>
    </location>
</feature>
<dbReference type="EMBL" id="RCSX01000008">
    <property type="protein sequence ID" value="KAF7931658.1"/>
    <property type="molecule type" value="Genomic_DNA"/>
</dbReference>
<feature type="compositionally biased region" description="Pro residues" evidence="1">
    <location>
        <begin position="256"/>
        <end position="270"/>
    </location>
</feature>
<gene>
    <name evidence="2" type="ORF">EAE98_004394</name>
</gene>
<feature type="region of interest" description="Disordered" evidence="1">
    <location>
        <begin position="427"/>
        <end position="509"/>
    </location>
</feature>
<name>A0ABQ7IR66_9HELO</name>
<dbReference type="Proteomes" id="UP000783213">
    <property type="component" value="Unassembled WGS sequence"/>
</dbReference>
<keyword evidence="3" id="KW-1185">Reference proteome</keyword>
<comment type="caution">
    <text evidence="2">The sequence shown here is derived from an EMBL/GenBank/DDBJ whole genome shotgun (WGS) entry which is preliminary data.</text>
</comment>
<feature type="region of interest" description="Disordered" evidence="1">
    <location>
        <begin position="324"/>
        <end position="404"/>
    </location>
</feature>
<dbReference type="GeneID" id="62231168"/>
<dbReference type="RefSeq" id="XP_038811550.1">
    <property type="nucleotide sequence ID" value="XM_038952014.1"/>
</dbReference>
<feature type="compositionally biased region" description="Low complexity" evidence="1">
    <location>
        <begin position="1"/>
        <end position="11"/>
    </location>
</feature>
<protein>
    <recommendedName>
        <fullName evidence="4">Zinc knuckle domain-containing protein</fullName>
    </recommendedName>
</protein>
<feature type="region of interest" description="Disordered" evidence="1">
    <location>
        <begin position="45"/>
        <end position="91"/>
    </location>
</feature>
<feature type="compositionally biased region" description="Acidic residues" evidence="1">
    <location>
        <begin position="395"/>
        <end position="404"/>
    </location>
</feature>
<feature type="region of interest" description="Disordered" evidence="1">
    <location>
        <begin position="1"/>
        <end position="29"/>
    </location>
</feature>
<evidence type="ECO:0000313" key="2">
    <source>
        <dbReference type="EMBL" id="KAF7931658.1"/>
    </source>
</evidence>
<sequence>MNPNSRGNYPPGYGPPNPNPNPYANPYAYQNAPVYDYSSGQYYYPQPQPWPTPNPNGAWQPQGYQQPYGTPNPNGSWQPQGPQPLNRDQQRAAARKVVLQCGNCSRIGHELKRCVGPVNAFGVIDGCPMCNTTDHVLFECVKAWKSDGNQRHLLMLGRNQKAMLSWPTELTEHPVWKALSAETRPKIWTPSFALQYQLENPHYWRDYIYARTWQEDPPIAEDPAWGNPSLVIHLKDRSERGLTRNASGLGRRPQSQLPPPSAQYFPPPMMPQFLSYASFPPPPPPPPPPSQPPRSAPASSPDTITLAGLESSLTKFAQNLINLAPAGGNNGRGRKKLAIKGASNAKVKDRSQSPKGQTETETYRERSPLRTSGVKLTDRMSYPKLNSSRVKADNDGDISDDDVEPLSKVEDVLSNFDNAPGDAASAAKAARKTILNRKNRAKAKARRDAAKAKDRSQSPEAQIKTETYRERSPLRTPYIKLEKLEDPMSYPELKPSWAKADNDVEPKGQ</sequence>
<dbReference type="InterPro" id="IPR036875">
    <property type="entry name" value="Znf_CCHC_sf"/>
</dbReference>
<feature type="compositionally biased region" description="Polar residues" evidence="1">
    <location>
        <begin position="71"/>
        <end position="80"/>
    </location>
</feature>